<accession>A0AAV9J1L9</accession>
<dbReference type="EMBL" id="JANCYW010000016">
    <property type="protein sequence ID" value="KAK4538266.1"/>
    <property type="molecule type" value="Genomic_DNA"/>
</dbReference>
<organism evidence="2 3">
    <name type="scientific">Cyanidium caldarium</name>
    <name type="common">Red alga</name>
    <dbReference type="NCBI Taxonomy" id="2771"/>
    <lineage>
        <taxon>Eukaryota</taxon>
        <taxon>Rhodophyta</taxon>
        <taxon>Bangiophyceae</taxon>
        <taxon>Cyanidiales</taxon>
        <taxon>Cyanidiaceae</taxon>
        <taxon>Cyanidium</taxon>
    </lineage>
</organism>
<dbReference type="AlphaFoldDB" id="A0AAV9J1L9"/>
<feature type="compositionally biased region" description="Low complexity" evidence="1">
    <location>
        <begin position="38"/>
        <end position="53"/>
    </location>
</feature>
<evidence type="ECO:0000313" key="3">
    <source>
        <dbReference type="Proteomes" id="UP001301350"/>
    </source>
</evidence>
<proteinExistence type="predicted"/>
<feature type="region of interest" description="Disordered" evidence="1">
    <location>
        <begin position="120"/>
        <end position="166"/>
    </location>
</feature>
<keyword evidence="3" id="KW-1185">Reference proteome</keyword>
<reference evidence="2 3" key="1">
    <citation type="submission" date="2022-07" db="EMBL/GenBank/DDBJ databases">
        <title>Genome-wide signatures of adaptation to extreme environments.</title>
        <authorList>
            <person name="Cho C.H."/>
            <person name="Yoon H.S."/>
        </authorList>
    </citation>
    <scope>NUCLEOTIDE SEQUENCE [LARGE SCALE GENOMIC DNA]</scope>
    <source>
        <strain evidence="2 3">DBV 063 E5</strain>
    </source>
</reference>
<protein>
    <submittedName>
        <fullName evidence="2">Uncharacterized protein</fullName>
    </submittedName>
</protein>
<evidence type="ECO:0000313" key="2">
    <source>
        <dbReference type="EMBL" id="KAK4538266.1"/>
    </source>
</evidence>
<feature type="region of interest" description="Disordered" evidence="1">
    <location>
        <begin position="1"/>
        <end position="56"/>
    </location>
</feature>
<dbReference type="Proteomes" id="UP001301350">
    <property type="component" value="Unassembled WGS sequence"/>
</dbReference>
<name>A0AAV9J1L9_CYACA</name>
<evidence type="ECO:0000256" key="1">
    <source>
        <dbReference type="SAM" id="MobiDB-lite"/>
    </source>
</evidence>
<gene>
    <name evidence="2" type="ORF">CDCA_CDCA16G4291</name>
</gene>
<sequence>MRSTVLPWSFGWSRAPPDRARRGGNAGEYGTPERSAKRGGAALRGSRSSPRPSLRARRWPLMSAIVGDSFGALHDRSPRSVRTSDEQSVLIEANLGQGDPRTILCSIGSECVCLGSAQDLQRKTRLQKRDRSGTSHEIPPLPGAPYHLPHTPGITRPGSLPLPQPG</sequence>
<comment type="caution">
    <text evidence="2">The sequence shown here is derived from an EMBL/GenBank/DDBJ whole genome shotgun (WGS) entry which is preliminary data.</text>
</comment>